<feature type="domain" description="Spore germination GerAC-like C-terminal" evidence="8">
    <location>
        <begin position="224"/>
        <end position="390"/>
    </location>
</feature>
<keyword evidence="6" id="KW-0564">Palmitate</keyword>
<comment type="similarity">
    <text evidence="2">Belongs to the GerABKC lipoprotein family.</text>
</comment>
<feature type="domain" description="Spore germination protein N-terminal" evidence="9">
    <location>
        <begin position="23"/>
        <end position="200"/>
    </location>
</feature>
<dbReference type="Gene3D" id="6.20.190.10">
    <property type="entry name" value="Nutrient germinant receptor protein C, domain 1"/>
    <property type="match status" value="1"/>
</dbReference>
<dbReference type="AlphaFoldDB" id="A0A6M0P8U5"/>
<dbReference type="Pfam" id="PF05504">
    <property type="entry name" value="Spore_GerAC"/>
    <property type="match status" value="1"/>
</dbReference>
<evidence type="ECO:0000256" key="6">
    <source>
        <dbReference type="ARBA" id="ARBA00023139"/>
    </source>
</evidence>
<dbReference type="PROSITE" id="PS51257">
    <property type="entry name" value="PROKAR_LIPOPROTEIN"/>
    <property type="match status" value="1"/>
</dbReference>
<dbReference type="InterPro" id="IPR038501">
    <property type="entry name" value="Spore_GerAC_C_sf"/>
</dbReference>
<dbReference type="NCBIfam" id="TIGR02887">
    <property type="entry name" value="spore_ger_x_C"/>
    <property type="match status" value="1"/>
</dbReference>
<dbReference type="GO" id="GO:0009847">
    <property type="term" value="P:spore germination"/>
    <property type="evidence" value="ECO:0007669"/>
    <property type="project" value="InterPro"/>
</dbReference>
<keyword evidence="4" id="KW-0732">Signal</keyword>
<dbReference type="RefSeq" id="WP_163173863.1">
    <property type="nucleotide sequence ID" value="NZ_JAAIWK010000015.1"/>
</dbReference>
<evidence type="ECO:0000259" key="8">
    <source>
        <dbReference type="Pfam" id="PF05504"/>
    </source>
</evidence>
<evidence type="ECO:0000256" key="5">
    <source>
        <dbReference type="ARBA" id="ARBA00023136"/>
    </source>
</evidence>
<organism evidence="10 11">
    <name type="scientific">Heyndrickxia ginsengihumi</name>
    <dbReference type="NCBI Taxonomy" id="363870"/>
    <lineage>
        <taxon>Bacteria</taxon>
        <taxon>Bacillati</taxon>
        <taxon>Bacillota</taxon>
        <taxon>Bacilli</taxon>
        <taxon>Bacillales</taxon>
        <taxon>Bacillaceae</taxon>
        <taxon>Heyndrickxia</taxon>
    </lineage>
</organism>
<evidence type="ECO:0000256" key="7">
    <source>
        <dbReference type="ARBA" id="ARBA00023288"/>
    </source>
</evidence>
<keyword evidence="11" id="KW-1185">Reference proteome</keyword>
<comment type="caution">
    <text evidence="10">The sequence shown here is derived from an EMBL/GenBank/DDBJ whole genome shotgun (WGS) entry which is preliminary data.</text>
</comment>
<evidence type="ECO:0000256" key="2">
    <source>
        <dbReference type="ARBA" id="ARBA00007886"/>
    </source>
</evidence>
<evidence type="ECO:0000259" key="9">
    <source>
        <dbReference type="Pfam" id="PF25198"/>
    </source>
</evidence>
<evidence type="ECO:0000256" key="3">
    <source>
        <dbReference type="ARBA" id="ARBA00022544"/>
    </source>
</evidence>
<dbReference type="GO" id="GO:0016020">
    <property type="term" value="C:membrane"/>
    <property type="evidence" value="ECO:0007669"/>
    <property type="project" value="UniProtKB-SubCell"/>
</dbReference>
<keyword evidence="5" id="KW-0472">Membrane</keyword>
<dbReference type="InterPro" id="IPR046953">
    <property type="entry name" value="Spore_GerAC-like_C"/>
</dbReference>
<dbReference type="PANTHER" id="PTHR35789:SF1">
    <property type="entry name" value="SPORE GERMINATION PROTEIN B3"/>
    <property type="match status" value="1"/>
</dbReference>
<dbReference type="PANTHER" id="PTHR35789">
    <property type="entry name" value="SPORE GERMINATION PROTEIN B3"/>
    <property type="match status" value="1"/>
</dbReference>
<dbReference type="InterPro" id="IPR008844">
    <property type="entry name" value="Spore_GerAC-like"/>
</dbReference>
<proteinExistence type="inferred from homology"/>
<reference evidence="10 11" key="1">
    <citation type="submission" date="2020-03" db="EMBL/GenBank/DDBJ databases">
        <title>Bacillus aquiflavi sp. nov., isolated from yellow water of strong flavor Chinese baijiu in Yibin region of China.</title>
        <authorList>
            <person name="Xie J."/>
        </authorList>
    </citation>
    <scope>NUCLEOTIDE SEQUENCE [LARGE SCALE GENOMIC DNA]</scope>
    <source>
        <strain evidence="10 11">Gsoil 114</strain>
    </source>
</reference>
<dbReference type="InterPro" id="IPR057336">
    <property type="entry name" value="GerAC_N"/>
</dbReference>
<dbReference type="Proteomes" id="UP000476934">
    <property type="component" value="Unassembled WGS sequence"/>
</dbReference>
<evidence type="ECO:0000256" key="4">
    <source>
        <dbReference type="ARBA" id="ARBA00022729"/>
    </source>
</evidence>
<keyword evidence="3" id="KW-0309">Germination</keyword>
<comment type="subcellular location">
    <subcellularLocation>
        <location evidence="1">Membrane</location>
        <topology evidence="1">Lipid-anchor</topology>
    </subcellularLocation>
</comment>
<name>A0A6M0P8U5_9BACI</name>
<protein>
    <submittedName>
        <fullName evidence="10">Ger(X)C family spore germination protein</fullName>
    </submittedName>
</protein>
<evidence type="ECO:0000256" key="1">
    <source>
        <dbReference type="ARBA" id="ARBA00004635"/>
    </source>
</evidence>
<keyword evidence="7" id="KW-0449">Lipoprotein</keyword>
<dbReference type="Gene3D" id="3.30.300.210">
    <property type="entry name" value="Nutrient germinant receptor protein C, domain 3"/>
    <property type="match status" value="1"/>
</dbReference>
<sequence>MNRKLIIFFIFIPSMLLLSGCWDSEELNDRAIEVAWGIDETKDKKIQISTQVVIPSKISGELTNGGGGGSQGNPYFVATGIGKNTLDAVQQMQIKLSRKIFRGQQRVIVIGEALAKKGIRDILDNYTRDPSINLLTDVFVVKGNTAKNFLKISYPMENIPAVGALKEYNQIGSLKEGEFLNFLLSTSSQGSYPTMPVISIESPSSLKEGENREEQSKAKGFRISGIGIFNKNLKLVGFLNMKEGRVFHWLTGNLDFLMVTSRVPKEKGYFTLDLNKLDSNIEPIIQNNKVKILVTLTGQGNIRENNTRLDLTKIQNISIVQNSLDKEVEKTVLQTITKVQKKYGTDIFGFSNAIKRKDMRQWKSLKKNWDKEFSKAEISVKANLIVRKIGVTGPSIIE</sequence>
<evidence type="ECO:0000313" key="11">
    <source>
        <dbReference type="Proteomes" id="UP000476934"/>
    </source>
</evidence>
<dbReference type="Pfam" id="PF25198">
    <property type="entry name" value="Spore_GerAC_N"/>
    <property type="match status" value="1"/>
</dbReference>
<accession>A0A6M0P8U5</accession>
<gene>
    <name evidence="10" type="ORF">G4D61_10060</name>
</gene>
<evidence type="ECO:0000313" key="10">
    <source>
        <dbReference type="EMBL" id="NEY20300.1"/>
    </source>
</evidence>
<dbReference type="EMBL" id="JAAIWK010000015">
    <property type="protein sequence ID" value="NEY20300.1"/>
    <property type="molecule type" value="Genomic_DNA"/>
</dbReference>